<evidence type="ECO:0000256" key="2">
    <source>
        <dbReference type="ARBA" id="ARBA00009813"/>
    </source>
</evidence>
<evidence type="ECO:0000256" key="1">
    <source>
        <dbReference type="ARBA" id="ARBA00004418"/>
    </source>
</evidence>
<comment type="subcellular location">
    <subcellularLocation>
        <location evidence="1 7">Periplasm</location>
    </subcellularLocation>
</comment>
<dbReference type="PANTHER" id="PTHR35272:SF3">
    <property type="entry name" value="THIOL:DISULFIDE INTERCHANGE PROTEIN DSBC"/>
    <property type="match status" value="1"/>
</dbReference>
<dbReference type="InterPro" id="IPR033954">
    <property type="entry name" value="DiS-bond_Isoase_DsbC/G"/>
</dbReference>
<dbReference type="Proteomes" id="UP001595741">
    <property type="component" value="Unassembled WGS sequence"/>
</dbReference>
<keyword evidence="4 7" id="KW-0574">Periplasm</keyword>
<comment type="similarity">
    <text evidence="2 7">Belongs to the thioredoxin family. DsbC subfamily.</text>
</comment>
<feature type="chain" id="PRO_5045008139" description="Thiol:disulfide interchange protein" evidence="7">
    <location>
        <begin position="28"/>
        <end position="244"/>
    </location>
</feature>
<dbReference type="PANTHER" id="PTHR35272">
    <property type="entry name" value="THIOL:DISULFIDE INTERCHANGE PROTEIN DSBC-RELATED"/>
    <property type="match status" value="1"/>
</dbReference>
<comment type="caution">
    <text evidence="10">The sequence shown here is derived from an EMBL/GenBank/DDBJ whole genome shotgun (WGS) entry which is preliminary data.</text>
</comment>
<feature type="domain" description="Disulphide bond isomerase DsbC/G N-terminal" evidence="8">
    <location>
        <begin position="24"/>
        <end position="91"/>
    </location>
</feature>
<evidence type="ECO:0000256" key="5">
    <source>
        <dbReference type="ARBA" id="ARBA00023157"/>
    </source>
</evidence>
<dbReference type="InterPro" id="IPR009094">
    <property type="entry name" value="DiS-bond_isomerase_DsbC/G_N_sf"/>
</dbReference>
<dbReference type="Gene3D" id="3.10.450.70">
    <property type="entry name" value="Disulphide bond isomerase, DsbC/G, N-terminal"/>
    <property type="match status" value="1"/>
</dbReference>
<feature type="domain" description="Thioredoxin-like fold" evidence="9">
    <location>
        <begin position="114"/>
        <end position="238"/>
    </location>
</feature>
<keyword evidence="11" id="KW-1185">Reference proteome</keyword>
<evidence type="ECO:0000313" key="11">
    <source>
        <dbReference type="Proteomes" id="UP001595741"/>
    </source>
</evidence>
<keyword evidence="6 7" id="KW-0676">Redox-active center</keyword>
<accession>A0ABV7REL2</accession>
<dbReference type="RefSeq" id="WP_386087580.1">
    <property type="nucleotide sequence ID" value="NZ_JBHRXN010000002.1"/>
</dbReference>
<reference evidence="11" key="1">
    <citation type="journal article" date="2019" name="Int. J. Syst. Evol. Microbiol.">
        <title>The Global Catalogue of Microorganisms (GCM) 10K type strain sequencing project: providing services to taxonomists for standard genome sequencing and annotation.</title>
        <authorList>
            <consortium name="The Broad Institute Genomics Platform"/>
            <consortium name="The Broad Institute Genome Sequencing Center for Infectious Disease"/>
            <person name="Wu L."/>
            <person name="Ma J."/>
        </authorList>
    </citation>
    <scope>NUCLEOTIDE SEQUENCE [LARGE SCALE GENOMIC DNA]</scope>
    <source>
        <strain evidence="11">KCTC 42742</strain>
    </source>
</reference>
<dbReference type="SUPFAM" id="SSF54423">
    <property type="entry name" value="DsbC/DsbG N-terminal domain-like"/>
    <property type="match status" value="1"/>
</dbReference>
<keyword evidence="3 7" id="KW-0732">Signal</keyword>
<evidence type="ECO:0000256" key="3">
    <source>
        <dbReference type="ARBA" id="ARBA00022729"/>
    </source>
</evidence>
<proteinExistence type="inferred from homology"/>
<keyword evidence="5" id="KW-1015">Disulfide bond</keyword>
<dbReference type="SUPFAM" id="SSF52833">
    <property type="entry name" value="Thioredoxin-like"/>
    <property type="match status" value="1"/>
</dbReference>
<evidence type="ECO:0000259" key="8">
    <source>
        <dbReference type="Pfam" id="PF10411"/>
    </source>
</evidence>
<evidence type="ECO:0000256" key="7">
    <source>
        <dbReference type="RuleBase" id="RU364038"/>
    </source>
</evidence>
<dbReference type="InterPro" id="IPR018950">
    <property type="entry name" value="DiS-bond_isomerase_DsbC/G_N"/>
</dbReference>
<dbReference type="Pfam" id="PF13098">
    <property type="entry name" value="Thioredoxin_2"/>
    <property type="match status" value="1"/>
</dbReference>
<comment type="function">
    <text evidence="7">Required for disulfide bond formation in some periplasmic proteins. Acts by transferring its disulfide bond to other proteins and is reduced in the process.</text>
</comment>
<dbReference type="InterPro" id="IPR012336">
    <property type="entry name" value="Thioredoxin-like_fold"/>
</dbReference>
<dbReference type="InterPro" id="IPR036249">
    <property type="entry name" value="Thioredoxin-like_sf"/>
</dbReference>
<name>A0ABV7REL2_9NEIS</name>
<dbReference type="Pfam" id="PF10411">
    <property type="entry name" value="DsbC_N"/>
    <property type="match status" value="1"/>
</dbReference>
<organism evidence="10 11">
    <name type="scientific">Vogesella facilis</name>
    <dbReference type="NCBI Taxonomy" id="1655232"/>
    <lineage>
        <taxon>Bacteria</taxon>
        <taxon>Pseudomonadati</taxon>
        <taxon>Pseudomonadota</taxon>
        <taxon>Betaproteobacteria</taxon>
        <taxon>Neisseriales</taxon>
        <taxon>Chromobacteriaceae</taxon>
        <taxon>Vogesella</taxon>
    </lineage>
</organism>
<feature type="signal peptide" evidence="7">
    <location>
        <begin position="1"/>
        <end position="27"/>
    </location>
</feature>
<dbReference type="InterPro" id="IPR051470">
    <property type="entry name" value="Thiol:disulfide_interchange"/>
</dbReference>
<gene>
    <name evidence="10" type="ORF">ACFOLG_01270</name>
</gene>
<dbReference type="Gene3D" id="3.40.30.10">
    <property type="entry name" value="Glutaredoxin"/>
    <property type="match status" value="1"/>
</dbReference>
<evidence type="ECO:0000259" key="9">
    <source>
        <dbReference type="Pfam" id="PF13098"/>
    </source>
</evidence>
<sequence>MMKHKAGLIRWLIAGALLASSASVAQADEAQVAPLLEQRFPGLKVEQVRKAPMPGWYEVFSNGQLLYVDAGVDFVLQGSVFDAKTRQNLTAMQLTKLTALPFDKLPFAQAIKIVKGNGKRKMAVFEDPHCPYCKQLEGELRSVDNVTVYVFLYPIEQLHPGATLKSQQIWCASDPAKAWLAAVNDGVAPGGSGDCANPVAELEALARKHRITGTPTMFFENNERVAGAVSAARIEELLNAAASR</sequence>
<protein>
    <recommendedName>
        <fullName evidence="7">Thiol:disulfide interchange protein</fullName>
    </recommendedName>
</protein>
<evidence type="ECO:0000256" key="6">
    <source>
        <dbReference type="ARBA" id="ARBA00023284"/>
    </source>
</evidence>
<evidence type="ECO:0000313" key="10">
    <source>
        <dbReference type="EMBL" id="MFC3530806.1"/>
    </source>
</evidence>
<evidence type="ECO:0000256" key="4">
    <source>
        <dbReference type="ARBA" id="ARBA00022764"/>
    </source>
</evidence>
<dbReference type="EMBL" id="JBHRXN010000002">
    <property type="protein sequence ID" value="MFC3530806.1"/>
    <property type="molecule type" value="Genomic_DNA"/>
</dbReference>
<dbReference type="CDD" id="cd03020">
    <property type="entry name" value="DsbA_DsbC_DsbG"/>
    <property type="match status" value="1"/>
</dbReference>